<evidence type="ECO:0000256" key="1">
    <source>
        <dbReference type="SAM" id="MobiDB-lite"/>
    </source>
</evidence>
<protein>
    <submittedName>
        <fullName evidence="2">Uncharacterized protein</fullName>
    </submittedName>
</protein>
<accession>A0AAD3U0E1</accession>
<dbReference type="EMBL" id="BTCM01000009">
    <property type="protein sequence ID" value="GMK59905.1"/>
    <property type="molecule type" value="Genomic_DNA"/>
</dbReference>
<evidence type="ECO:0000313" key="2">
    <source>
        <dbReference type="EMBL" id="GMK59905.1"/>
    </source>
</evidence>
<feature type="region of interest" description="Disordered" evidence="1">
    <location>
        <begin position="1"/>
        <end position="42"/>
    </location>
</feature>
<organism evidence="2 3">
    <name type="scientific">Cutaneotrichosporon spelunceum</name>
    <dbReference type="NCBI Taxonomy" id="1672016"/>
    <lineage>
        <taxon>Eukaryota</taxon>
        <taxon>Fungi</taxon>
        <taxon>Dikarya</taxon>
        <taxon>Basidiomycota</taxon>
        <taxon>Agaricomycotina</taxon>
        <taxon>Tremellomycetes</taxon>
        <taxon>Trichosporonales</taxon>
        <taxon>Trichosporonaceae</taxon>
        <taxon>Cutaneotrichosporon</taxon>
    </lineage>
</organism>
<comment type="caution">
    <text evidence="2">The sequence shown here is derived from an EMBL/GenBank/DDBJ whole genome shotgun (WGS) entry which is preliminary data.</text>
</comment>
<evidence type="ECO:0000313" key="3">
    <source>
        <dbReference type="Proteomes" id="UP001222932"/>
    </source>
</evidence>
<keyword evidence="3" id="KW-1185">Reference proteome</keyword>
<dbReference type="Proteomes" id="UP001222932">
    <property type="component" value="Unassembled WGS sequence"/>
</dbReference>
<proteinExistence type="predicted"/>
<name>A0AAD3U0E1_9TREE</name>
<reference evidence="2" key="2">
    <citation type="submission" date="2023-06" db="EMBL/GenBank/DDBJ databases">
        <authorList>
            <person name="Kobayashi Y."/>
            <person name="Kayamori A."/>
            <person name="Aoki K."/>
            <person name="Shiwa Y."/>
            <person name="Fujita N."/>
            <person name="Sugita T."/>
            <person name="Iwasaki W."/>
            <person name="Tanaka N."/>
            <person name="Takashima M."/>
        </authorList>
    </citation>
    <scope>NUCLEOTIDE SEQUENCE</scope>
    <source>
        <strain evidence="2">HIS016</strain>
    </source>
</reference>
<dbReference type="AlphaFoldDB" id="A0AAD3U0E1"/>
<sequence>MDFDLDSYINSLSQRPGSDENMDDHEIPNVPDTTGYFNNDNDRQVQPHSDDEFLSFINFPKVPSTPTADTTPTAEATATATHAAAVSETPNPARVPHSLLNAMLQHTPEALADGSVSAFEYLSLVLGEVVQYPTDNNIDPALLMPPPSVPMAINLNSLQQVAFQQQGPAQPQFYVQEPAAEYHYNWNALPARGAAGSTTLDSASMDAIGNSSLVGMNMDGFNQTPAELYWGKSPSPTFTELYTPSPPAEGEVVQLERRLNEPRLSKTKGQTKGTQERKKGSKPAGPTGARRVRKAKSRAPKVFPLATRILKHELFPYLTSEDIGRIQTRIGGKQLKELNILLAERDGKHFPVPAYLACSKCARFGYTCLLSRIVDYGRHAEATIGHCKGCTGNSDGCTFFKRPEERLAAYSAYYDGQTFAVFGKIGKGTQVFPYASMNKFTRQNAIIDPTVRRAPEDE</sequence>
<reference evidence="2" key="1">
    <citation type="journal article" date="2023" name="BMC Genomics">
        <title>Chromosome-level genome assemblies of Cutaneotrichosporon spp. (Trichosporonales, Basidiomycota) reveal imbalanced evolution between nucleotide sequences and chromosome synteny.</title>
        <authorList>
            <person name="Kobayashi Y."/>
            <person name="Kayamori A."/>
            <person name="Aoki K."/>
            <person name="Shiwa Y."/>
            <person name="Matsutani M."/>
            <person name="Fujita N."/>
            <person name="Sugita T."/>
            <person name="Iwasaki W."/>
            <person name="Tanaka N."/>
            <person name="Takashima M."/>
        </authorList>
    </citation>
    <scope>NUCLEOTIDE SEQUENCE</scope>
    <source>
        <strain evidence="2">HIS016</strain>
    </source>
</reference>
<feature type="region of interest" description="Disordered" evidence="1">
    <location>
        <begin position="257"/>
        <end position="297"/>
    </location>
</feature>
<gene>
    <name evidence="2" type="ORF">CspeluHIS016_0901220</name>
</gene>